<dbReference type="CDD" id="cd07033">
    <property type="entry name" value="TPP_PYR_DXS_TK_like"/>
    <property type="match status" value="1"/>
</dbReference>
<evidence type="ECO:0000256" key="1">
    <source>
        <dbReference type="ARBA" id="ARBA00001946"/>
    </source>
</evidence>
<dbReference type="CDD" id="cd02012">
    <property type="entry name" value="TPP_TK"/>
    <property type="match status" value="1"/>
</dbReference>
<evidence type="ECO:0000256" key="5">
    <source>
        <dbReference type="ARBA" id="ARBA00013152"/>
    </source>
</evidence>
<dbReference type="Pfam" id="PF02779">
    <property type="entry name" value="Transket_pyr"/>
    <property type="match status" value="1"/>
</dbReference>
<dbReference type="Pfam" id="PF22613">
    <property type="entry name" value="Transketolase_C_1"/>
    <property type="match status" value="1"/>
</dbReference>
<dbReference type="PANTHER" id="PTHR43522:SF2">
    <property type="entry name" value="TRANSKETOLASE 1-RELATED"/>
    <property type="match status" value="1"/>
</dbReference>
<reference evidence="14" key="1">
    <citation type="submission" date="2020-05" db="EMBL/GenBank/DDBJ databases">
        <authorList>
            <person name="Chiriac C."/>
            <person name="Salcher M."/>
            <person name="Ghai R."/>
            <person name="Kavagutti S V."/>
        </authorList>
    </citation>
    <scope>NUCLEOTIDE SEQUENCE</scope>
</reference>
<comment type="cofactor">
    <cofactor evidence="2">
        <name>thiamine diphosphate</name>
        <dbReference type="ChEBI" id="CHEBI:58937"/>
    </cofactor>
</comment>
<dbReference type="SMART" id="SM00861">
    <property type="entry name" value="Transket_pyr"/>
    <property type="match status" value="1"/>
</dbReference>
<comment type="subunit">
    <text evidence="4">Homodimer.</text>
</comment>
<dbReference type="InterPro" id="IPR055152">
    <property type="entry name" value="Transketolase-like_C_2"/>
</dbReference>
<sequence length="662" mass="70122">MTDIESGDIERRAIDVIRGFAMDAPHAAKSGHQGTAMALAPLAHVLWSRIMSYDAADPQWPDRDRFVLSAGHASILLYSMLYLNGYGLELDDLRAFRQWGSATPGHPEVHHTAGVEVTTGPLGQGFANAVGMAMTERSMRERFGAEVCDHYTFAIAGDGCLSEGISHEAASLAGFQGLGRLVVVYDDNHITIDGPTELALTDDAVRRFEAYGWHVEYLGEIAEDLDALEAAVRGAMAVEDRPSLLVLRSHIGYPSPTATDNPHAHGYALFDAEITATKAVMGVPDEQFWCPDDVIEWYRAVGHRGAARRAAWTDRRLALTTQVREQYDLVLSGGGAEGWSATLPRWTSADKPIATRVASGNCFQALLDVVPSLSGGGADLTGNTGTVVKDHGTMSRTQPSGRQIHFGVREHGMGGIMNGMALHGGALPVGGTFLVFSDYMRGAVRLAALSQAHVIYSFTHDSVGVGEDGPTHQPVEHIAALRAIPGLRVIRPGDANETALAWIEAVNGPGPTAMILSRQNLPVIDGVPADAVSRGAYVVPVDHASGGVAPDVVLLATGSEVSVCVAAAAELAAEGLVPRVVSMPCWTNFEAQPADYVESVLPAGVPCVSVEAAVTFGWSRWADVSVGIDRFGASAPGDVVMDKLGINSANVAQHARALLGRK</sequence>
<evidence type="ECO:0000256" key="7">
    <source>
        <dbReference type="ARBA" id="ARBA00022723"/>
    </source>
</evidence>
<feature type="domain" description="Transketolase-like pyrimidine-binding" evidence="11">
    <location>
        <begin position="353"/>
        <end position="523"/>
    </location>
</feature>
<dbReference type="AlphaFoldDB" id="A0A6J7PN81"/>
<dbReference type="InterPro" id="IPR020826">
    <property type="entry name" value="Transketolase_BS"/>
</dbReference>
<protein>
    <recommendedName>
        <fullName evidence="5">transketolase</fullName>
        <ecNumber evidence="5">2.2.1.1</ecNumber>
    </recommendedName>
</protein>
<dbReference type="GO" id="GO:0046872">
    <property type="term" value="F:metal ion binding"/>
    <property type="evidence" value="ECO:0007669"/>
    <property type="project" value="UniProtKB-KW"/>
</dbReference>
<evidence type="ECO:0000313" key="13">
    <source>
        <dbReference type="EMBL" id="CAB4926226.1"/>
    </source>
</evidence>
<dbReference type="Gene3D" id="3.40.50.970">
    <property type="match status" value="2"/>
</dbReference>
<dbReference type="GO" id="GO:0004802">
    <property type="term" value="F:transketolase activity"/>
    <property type="evidence" value="ECO:0007669"/>
    <property type="project" value="UniProtKB-EC"/>
</dbReference>
<dbReference type="InterPro" id="IPR029061">
    <property type="entry name" value="THDP-binding"/>
</dbReference>
<dbReference type="SUPFAM" id="SSF52922">
    <property type="entry name" value="TK C-terminal domain-like"/>
    <property type="match status" value="1"/>
</dbReference>
<proteinExistence type="inferred from homology"/>
<dbReference type="GO" id="GO:0006098">
    <property type="term" value="P:pentose-phosphate shunt"/>
    <property type="evidence" value="ECO:0007669"/>
    <property type="project" value="TreeGrafter"/>
</dbReference>
<dbReference type="InterPro" id="IPR005475">
    <property type="entry name" value="Transketolase-like_Pyr-bd"/>
</dbReference>
<dbReference type="Gene3D" id="3.40.50.920">
    <property type="match status" value="1"/>
</dbReference>
<evidence type="ECO:0000259" key="11">
    <source>
        <dbReference type="SMART" id="SM00861"/>
    </source>
</evidence>
<dbReference type="EMBL" id="CAEZYR010000045">
    <property type="protein sequence ID" value="CAB4744315.1"/>
    <property type="molecule type" value="Genomic_DNA"/>
</dbReference>
<evidence type="ECO:0000256" key="10">
    <source>
        <dbReference type="ARBA" id="ARBA00049473"/>
    </source>
</evidence>
<organism evidence="14">
    <name type="scientific">freshwater metagenome</name>
    <dbReference type="NCBI Taxonomy" id="449393"/>
    <lineage>
        <taxon>unclassified sequences</taxon>
        <taxon>metagenomes</taxon>
        <taxon>ecological metagenomes</taxon>
    </lineage>
</organism>
<dbReference type="InterPro" id="IPR009014">
    <property type="entry name" value="Transketo_C/PFOR_II"/>
</dbReference>
<evidence type="ECO:0000256" key="3">
    <source>
        <dbReference type="ARBA" id="ARBA00007131"/>
    </source>
</evidence>
<keyword evidence="6" id="KW-0808">Transferase</keyword>
<dbReference type="Pfam" id="PF00456">
    <property type="entry name" value="Transketolase_N"/>
    <property type="match status" value="1"/>
</dbReference>
<dbReference type="NCBIfam" id="TIGR00232">
    <property type="entry name" value="tktlase_bact"/>
    <property type="match status" value="1"/>
</dbReference>
<dbReference type="FunFam" id="3.40.50.970:FF:000004">
    <property type="entry name" value="Transketolase"/>
    <property type="match status" value="1"/>
</dbReference>
<keyword evidence="8" id="KW-0460">Magnesium</keyword>
<dbReference type="InterPro" id="IPR005478">
    <property type="entry name" value="Transketolase_bac-like"/>
</dbReference>
<dbReference type="PANTHER" id="PTHR43522">
    <property type="entry name" value="TRANSKETOLASE"/>
    <property type="match status" value="1"/>
</dbReference>
<dbReference type="EC" id="2.2.1.1" evidence="5"/>
<accession>A0A6J7PN81</accession>
<dbReference type="EMBL" id="CAFBMH010000115">
    <property type="protein sequence ID" value="CAB4926226.1"/>
    <property type="molecule type" value="Genomic_DNA"/>
</dbReference>
<evidence type="ECO:0000256" key="8">
    <source>
        <dbReference type="ARBA" id="ARBA00022842"/>
    </source>
</evidence>
<keyword evidence="9" id="KW-0786">Thiamine pyrophosphate</keyword>
<evidence type="ECO:0000256" key="6">
    <source>
        <dbReference type="ARBA" id="ARBA00022679"/>
    </source>
</evidence>
<evidence type="ECO:0000313" key="14">
    <source>
        <dbReference type="EMBL" id="CAB5003434.1"/>
    </source>
</evidence>
<dbReference type="FunFam" id="3.40.50.970:FF:000003">
    <property type="entry name" value="Transketolase"/>
    <property type="match status" value="1"/>
</dbReference>
<comment type="cofactor">
    <cofactor evidence="1">
        <name>Mg(2+)</name>
        <dbReference type="ChEBI" id="CHEBI:18420"/>
    </cofactor>
</comment>
<dbReference type="GO" id="GO:0005829">
    <property type="term" value="C:cytosol"/>
    <property type="evidence" value="ECO:0007669"/>
    <property type="project" value="TreeGrafter"/>
</dbReference>
<dbReference type="PROSITE" id="PS00802">
    <property type="entry name" value="TRANSKETOLASE_2"/>
    <property type="match status" value="1"/>
</dbReference>
<keyword evidence="7" id="KW-0479">Metal-binding</keyword>
<comment type="similarity">
    <text evidence="3">Belongs to the transketolase family.</text>
</comment>
<evidence type="ECO:0000256" key="9">
    <source>
        <dbReference type="ARBA" id="ARBA00023052"/>
    </source>
</evidence>
<dbReference type="EMBL" id="CAFBOS010000112">
    <property type="protein sequence ID" value="CAB5003434.1"/>
    <property type="molecule type" value="Genomic_DNA"/>
</dbReference>
<evidence type="ECO:0000256" key="4">
    <source>
        <dbReference type="ARBA" id="ARBA00011738"/>
    </source>
</evidence>
<comment type="catalytic activity">
    <reaction evidence="10">
        <text>D-sedoheptulose 7-phosphate + D-glyceraldehyde 3-phosphate = aldehydo-D-ribose 5-phosphate + D-xylulose 5-phosphate</text>
        <dbReference type="Rhea" id="RHEA:10508"/>
        <dbReference type="ChEBI" id="CHEBI:57483"/>
        <dbReference type="ChEBI" id="CHEBI:57737"/>
        <dbReference type="ChEBI" id="CHEBI:58273"/>
        <dbReference type="ChEBI" id="CHEBI:59776"/>
        <dbReference type="EC" id="2.2.1.1"/>
    </reaction>
</comment>
<dbReference type="InterPro" id="IPR033247">
    <property type="entry name" value="Transketolase_fam"/>
</dbReference>
<dbReference type="SUPFAM" id="SSF52518">
    <property type="entry name" value="Thiamin diphosphate-binding fold (THDP-binding)"/>
    <property type="match status" value="2"/>
</dbReference>
<gene>
    <name evidence="12" type="ORF">UFOPK2754_01406</name>
    <name evidence="13" type="ORF">UFOPK3543_02382</name>
    <name evidence="14" type="ORF">UFOPK3967_01782</name>
</gene>
<evidence type="ECO:0000313" key="12">
    <source>
        <dbReference type="EMBL" id="CAB4744315.1"/>
    </source>
</evidence>
<dbReference type="InterPro" id="IPR005474">
    <property type="entry name" value="Transketolase_N"/>
</dbReference>
<name>A0A6J7PN81_9ZZZZ</name>
<evidence type="ECO:0000256" key="2">
    <source>
        <dbReference type="ARBA" id="ARBA00001964"/>
    </source>
</evidence>